<organism evidence="8 9">
    <name type="scientific">Phytomonospora endophytica</name>
    <dbReference type="NCBI Taxonomy" id="714109"/>
    <lineage>
        <taxon>Bacteria</taxon>
        <taxon>Bacillati</taxon>
        <taxon>Actinomycetota</taxon>
        <taxon>Actinomycetes</taxon>
        <taxon>Micromonosporales</taxon>
        <taxon>Micromonosporaceae</taxon>
        <taxon>Phytomonospora</taxon>
    </lineage>
</organism>
<dbReference type="RefSeq" id="WP_184790700.1">
    <property type="nucleotide sequence ID" value="NZ_BONT01000065.1"/>
</dbReference>
<reference evidence="8 9" key="1">
    <citation type="submission" date="2020-08" db="EMBL/GenBank/DDBJ databases">
        <title>Genomic Encyclopedia of Type Strains, Phase IV (KMG-IV): sequencing the most valuable type-strain genomes for metagenomic binning, comparative biology and taxonomic classification.</title>
        <authorList>
            <person name="Goeker M."/>
        </authorList>
    </citation>
    <scope>NUCLEOTIDE SEQUENCE [LARGE SCALE GENOMIC DNA]</scope>
    <source>
        <strain evidence="8 9">YIM 65646</strain>
    </source>
</reference>
<feature type="transmembrane region" description="Helical" evidence="6">
    <location>
        <begin position="120"/>
        <end position="144"/>
    </location>
</feature>
<dbReference type="InterPro" id="IPR000412">
    <property type="entry name" value="ABC_2_transport"/>
</dbReference>
<comment type="caution">
    <text evidence="8">The sequence shown here is derived from an EMBL/GenBank/DDBJ whole genome shotgun (WGS) entry which is preliminary data.</text>
</comment>
<protein>
    <recommendedName>
        <fullName evidence="6">Transport permease protein</fullName>
    </recommendedName>
</protein>
<gene>
    <name evidence="8" type="ORF">HNR73_005768</name>
</gene>
<evidence type="ECO:0000256" key="2">
    <source>
        <dbReference type="ARBA" id="ARBA00022692"/>
    </source>
</evidence>
<keyword evidence="4 6" id="KW-0472">Membrane</keyword>
<evidence type="ECO:0000256" key="3">
    <source>
        <dbReference type="ARBA" id="ARBA00022989"/>
    </source>
</evidence>
<comment type="similarity">
    <text evidence="6">Belongs to the ABC-2 integral membrane protein family.</text>
</comment>
<keyword evidence="6" id="KW-0813">Transport</keyword>
<feature type="transmembrane region" description="Helical" evidence="6">
    <location>
        <begin position="242"/>
        <end position="265"/>
    </location>
</feature>
<evidence type="ECO:0000256" key="6">
    <source>
        <dbReference type="RuleBase" id="RU361157"/>
    </source>
</evidence>
<keyword evidence="6" id="KW-1003">Cell membrane</keyword>
<dbReference type="PIRSF" id="PIRSF006648">
    <property type="entry name" value="DrrB"/>
    <property type="match status" value="1"/>
</dbReference>
<evidence type="ECO:0000313" key="9">
    <source>
        <dbReference type="Proteomes" id="UP000548476"/>
    </source>
</evidence>
<dbReference type="GO" id="GO:0043190">
    <property type="term" value="C:ATP-binding cassette (ABC) transporter complex"/>
    <property type="evidence" value="ECO:0007669"/>
    <property type="project" value="InterPro"/>
</dbReference>
<feature type="transmembrane region" description="Helical" evidence="6">
    <location>
        <begin position="156"/>
        <end position="177"/>
    </location>
</feature>
<dbReference type="Proteomes" id="UP000548476">
    <property type="component" value="Unassembled WGS sequence"/>
</dbReference>
<evidence type="ECO:0000313" key="8">
    <source>
        <dbReference type="EMBL" id="MBB6037888.1"/>
    </source>
</evidence>
<comment type="subcellular location">
    <subcellularLocation>
        <location evidence="6">Cell membrane</location>
        <topology evidence="6">Multi-pass membrane protein</topology>
    </subcellularLocation>
    <subcellularLocation>
        <location evidence="1">Membrane</location>
        <topology evidence="1">Multi-pass membrane protein</topology>
    </subcellularLocation>
</comment>
<keyword evidence="5" id="KW-0046">Antibiotic resistance</keyword>
<evidence type="ECO:0000259" key="7">
    <source>
        <dbReference type="PROSITE" id="PS51012"/>
    </source>
</evidence>
<proteinExistence type="inferred from homology"/>
<dbReference type="InterPro" id="IPR047817">
    <property type="entry name" value="ABC2_TM_bact-type"/>
</dbReference>
<feature type="domain" description="ABC transmembrane type-2" evidence="7">
    <location>
        <begin position="38"/>
        <end position="268"/>
    </location>
</feature>
<dbReference type="GO" id="GO:0046677">
    <property type="term" value="P:response to antibiotic"/>
    <property type="evidence" value="ECO:0007669"/>
    <property type="project" value="UniProtKB-KW"/>
</dbReference>
<dbReference type="EMBL" id="JACHGT010000014">
    <property type="protein sequence ID" value="MBB6037888.1"/>
    <property type="molecule type" value="Genomic_DNA"/>
</dbReference>
<dbReference type="InterPro" id="IPR051784">
    <property type="entry name" value="Nod_factor_ABC_transporter"/>
</dbReference>
<feature type="transmembrane region" description="Helical" evidence="6">
    <location>
        <begin position="74"/>
        <end position="99"/>
    </location>
</feature>
<keyword evidence="3 6" id="KW-1133">Transmembrane helix</keyword>
<name>A0A841FVX6_9ACTN</name>
<keyword evidence="9" id="KW-1185">Reference proteome</keyword>
<accession>A0A841FVX6</accession>
<dbReference type="GO" id="GO:0140359">
    <property type="term" value="F:ABC-type transporter activity"/>
    <property type="evidence" value="ECO:0007669"/>
    <property type="project" value="InterPro"/>
</dbReference>
<dbReference type="AlphaFoldDB" id="A0A841FVX6"/>
<evidence type="ECO:0000256" key="1">
    <source>
        <dbReference type="ARBA" id="ARBA00004141"/>
    </source>
</evidence>
<evidence type="ECO:0000256" key="5">
    <source>
        <dbReference type="ARBA" id="ARBA00023251"/>
    </source>
</evidence>
<sequence length="272" mass="29687">MTTLSLSGAPQSRARHGRLADLKAVLYREFMLLTRNRVNLVLSTVHGFIYLLLLSTSLSNMISVVGYAGTEVSYLVFALPTVLMTAVLSASANSGTALFQEDASKMALALWSYPLRRFSYIAGKLIASVALVLVQAFLALGVGTLLFRFPLTAENWLALLLATLVVSAAFNALYMLLGAYIRDFQSFNIVVNLSVPVLLFSSPSFYSEESMPTVLRWISTVNPVTYGLRGLRDATIVGFSAAWPWLAGLAVAAAAGYWTVAWALLRRTRQML</sequence>
<dbReference type="InterPro" id="IPR013525">
    <property type="entry name" value="ABC2_TM"/>
</dbReference>
<feature type="transmembrane region" description="Helical" evidence="6">
    <location>
        <begin position="38"/>
        <end position="62"/>
    </location>
</feature>
<feature type="transmembrane region" description="Helical" evidence="6">
    <location>
        <begin position="189"/>
        <end position="206"/>
    </location>
</feature>
<dbReference type="PANTHER" id="PTHR43229:SF2">
    <property type="entry name" value="NODULATION PROTEIN J"/>
    <property type="match status" value="1"/>
</dbReference>
<dbReference type="PANTHER" id="PTHR43229">
    <property type="entry name" value="NODULATION PROTEIN J"/>
    <property type="match status" value="1"/>
</dbReference>
<evidence type="ECO:0000256" key="4">
    <source>
        <dbReference type="ARBA" id="ARBA00023136"/>
    </source>
</evidence>
<dbReference type="PROSITE" id="PS51012">
    <property type="entry name" value="ABC_TM2"/>
    <property type="match status" value="1"/>
</dbReference>
<dbReference type="Pfam" id="PF01061">
    <property type="entry name" value="ABC2_membrane"/>
    <property type="match status" value="1"/>
</dbReference>
<keyword evidence="2 6" id="KW-0812">Transmembrane</keyword>